<keyword evidence="2" id="KW-1133">Transmembrane helix</keyword>
<dbReference type="InterPro" id="IPR017195">
    <property type="entry name" value="ABC_thiamin-permease_prd"/>
</dbReference>
<evidence type="ECO:0000313" key="4">
    <source>
        <dbReference type="Proteomes" id="UP001595751"/>
    </source>
</evidence>
<dbReference type="Proteomes" id="UP001595751">
    <property type="component" value="Unassembled WGS sequence"/>
</dbReference>
<organism evidence="3 4">
    <name type="scientific">Corynebacterium hansenii</name>
    <dbReference type="NCBI Taxonomy" id="394964"/>
    <lineage>
        <taxon>Bacteria</taxon>
        <taxon>Bacillati</taxon>
        <taxon>Actinomycetota</taxon>
        <taxon>Actinomycetes</taxon>
        <taxon>Mycobacteriales</taxon>
        <taxon>Corynebacteriaceae</taxon>
        <taxon>Corynebacterium</taxon>
    </lineage>
</organism>
<feature type="transmembrane region" description="Helical" evidence="2">
    <location>
        <begin position="159"/>
        <end position="178"/>
    </location>
</feature>
<feature type="transmembrane region" description="Helical" evidence="2">
    <location>
        <begin position="190"/>
        <end position="212"/>
    </location>
</feature>
<feature type="region of interest" description="Disordered" evidence="1">
    <location>
        <begin position="1"/>
        <end position="38"/>
    </location>
</feature>
<evidence type="ECO:0000313" key="3">
    <source>
        <dbReference type="EMBL" id="MFC3848718.1"/>
    </source>
</evidence>
<keyword evidence="2" id="KW-0472">Membrane</keyword>
<sequence>MSSDHRNSSDAAQPARTGVDEGAGVIGGSGTAPAPDAGKKARRGWRVIDIVTAAVLGVAVGLIFVVWNVVGGAWFTAADALTPGLGGLVVGPWLLGGVIGGLVIRKPGAALFVEVIAATVSALIGNQWGISTLYSGLAQGLGAELIFLLFAYRRFTAPVAVLAGAAAGAGAFLLELFTSGNLARTWQFNSIYLVCLLVSGAVLAGLVGWALVRALAGTGALDRFAAGRERRGEI</sequence>
<keyword evidence="2" id="KW-0812">Transmembrane</keyword>
<protein>
    <submittedName>
        <fullName evidence="3">ECF transporter S component</fullName>
    </submittedName>
</protein>
<dbReference type="EMBL" id="JBHRZN010000001">
    <property type="protein sequence ID" value="MFC3848718.1"/>
    <property type="molecule type" value="Genomic_DNA"/>
</dbReference>
<dbReference type="RefSeq" id="WP_290292096.1">
    <property type="nucleotide sequence ID" value="NZ_CP047211.1"/>
</dbReference>
<keyword evidence="4" id="KW-1185">Reference proteome</keyword>
<accession>A0ABV7ZJJ3</accession>
<feature type="transmembrane region" description="Helical" evidence="2">
    <location>
        <begin position="111"/>
        <end position="130"/>
    </location>
</feature>
<evidence type="ECO:0000256" key="1">
    <source>
        <dbReference type="SAM" id="MobiDB-lite"/>
    </source>
</evidence>
<gene>
    <name evidence="3" type="ORF">ACFORJ_00845</name>
</gene>
<dbReference type="Pfam" id="PF09819">
    <property type="entry name" value="ABC_cobalt"/>
    <property type="match status" value="1"/>
</dbReference>
<comment type="caution">
    <text evidence="3">The sequence shown here is derived from an EMBL/GenBank/DDBJ whole genome shotgun (WGS) entry which is preliminary data.</text>
</comment>
<reference evidence="4" key="1">
    <citation type="journal article" date="2019" name="Int. J. Syst. Evol. Microbiol.">
        <title>The Global Catalogue of Microorganisms (GCM) 10K type strain sequencing project: providing services to taxonomists for standard genome sequencing and annotation.</title>
        <authorList>
            <consortium name="The Broad Institute Genomics Platform"/>
            <consortium name="The Broad Institute Genome Sequencing Center for Infectious Disease"/>
            <person name="Wu L."/>
            <person name="Ma J."/>
        </authorList>
    </citation>
    <scope>NUCLEOTIDE SEQUENCE [LARGE SCALE GENOMIC DNA]</scope>
    <source>
        <strain evidence="4">CCUG 53252</strain>
    </source>
</reference>
<evidence type="ECO:0000256" key="2">
    <source>
        <dbReference type="SAM" id="Phobius"/>
    </source>
</evidence>
<name>A0ABV7ZJJ3_9CORY</name>
<feature type="transmembrane region" description="Helical" evidence="2">
    <location>
        <begin position="47"/>
        <end position="70"/>
    </location>
</feature>
<feature type="transmembrane region" description="Helical" evidence="2">
    <location>
        <begin position="82"/>
        <end position="104"/>
    </location>
</feature>
<dbReference type="PIRSF" id="PIRSF037394">
    <property type="entry name" value="ABC_thiamine-permease_YkoE_prd"/>
    <property type="match status" value="1"/>
</dbReference>
<proteinExistence type="predicted"/>